<reference evidence="1" key="1">
    <citation type="journal article" date="2021" name="Genome Biol. Evol.">
        <title>A High-Quality Reference Genome for a Parasitic Bivalve with Doubly Uniparental Inheritance (Bivalvia: Unionida).</title>
        <authorList>
            <person name="Smith C.H."/>
        </authorList>
    </citation>
    <scope>NUCLEOTIDE SEQUENCE</scope>
    <source>
        <strain evidence="1">CHS0354</strain>
    </source>
</reference>
<evidence type="ECO:0000313" key="2">
    <source>
        <dbReference type="Proteomes" id="UP001195483"/>
    </source>
</evidence>
<comment type="caution">
    <text evidence="1">The sequence shown here is derived from an EMBL/GenBank/DDBJ whole genome shotgun (WGS) entry which is preliminary data.</text>
</comment>
<reference evidence="1" key="3">
    <citation type="submission" date="2023-05" db="EMBL/GenBank/DDBJ databases">
        <authorList>
            <person name="Smith C.H."/>
        </authorList>
    </citation>
    <scope>NUCLEOTIDE SEQUENCE</scope>
    <source>
        <strain evidence="1">CHS0354</strain>
        <tissue evidence="1">Mantle</tissue>
    </source>
</reference>
<organism evidence="1 2">
    <name type="scientific">Potamilus streckersoni</name>
    <dbReference type="NCBI Taxonomy" id="2493646"/>
    <lineage>
        <taxon>Eukaryota</taxon>
        <taxon>Metazoa</taxon>
        <taxon>Spiralia</taxon>
        <taxon>Lophotrochozoa</taxon>
        <taxon>Mollusca</taxon>
        <taxon>Bivalvia</taxon>
        <taxon>Autobranchia</taxon>
        <taxon>Heteroconchia</taxon>
        <taxon>Palaeoheterodonta</taxon>
        <taxon>Unionida</taxon>
        <taxon>Unionoidea</taxon>
        <taxon>Unionidae</taxon>
        <taxon>Ambleminae</taxon>
        <taxon>Lampsilini</taxon>
        <taxon>Potamilus</taxon>
    </lineage>
</organism>
<dbReference type="Proteomes" id="UP001195483">
    <property type="component" value="Unassembled WGS sequence"/>
</dbReference>
<sequence>MDNAKSGVKLDGGVECANKAALKEHTVTDAIKLVACVLVETTAAQRLMDIASLVVKLEGGEKHANMVCHIHLNNV</sequence>
<dbReference type="AlphaFoldDB" id="A0AAE0SUC4"/>
<protein>
    <submittedName>
        <fullName evidence="1">Uncharacterized protein</fullName>
    </submittedName>
</protein>
<keyword evidence="2" id="KW-1185">Reference proteome</keyword>
<reference evidence="1" key="2">
    <citation type="journal article" date="2021" name="Genome Biol. Evol.">
        <title>Developing a high-quality reference genome for a parasitic bivalve with doubly uniparental inheritance (Bivalvia: Unionida).</title>
        <authorList>
            <person name="Smith C.H."/>
        </authorList>
    </citation>
    <scope>NUCLEOTIDE SEQUENCE</scope>
    <source>
        <strain evidence="1">CHS0354</strain>
        <tissue evidence="1">Mantle</tissue>
    </source>
</reference>
<evidence type="ECO:0000313" key="1">
    <source>
        <dbReference type="EMBL" id="KAK3597713.1"/>
    </source>
</evidence>
<gene>
    <name evidence="1" type="ORF">CHS0354_040089</name>
</gene>
<dbReference type="EMBL" id="JAEAOA010002328">
    <property type="protein sequence ID" value="KAK3597713.1"/>
    <property type="molecule type" value="Genomic_DNA"/>
</dbReference>
<accession>A0AAE0SUC4</accession>
<proteinExistence type="predicted"/>
<name>A0AAE0SUC4_9BIVA</name>